<dbReference type="InterPro" id="IPR035999">
    <property type="entry name" value="Sec7_dom_sf"/>
</dbReference>
<feature type="compositionally biased region" description="Polar residues" evidence="2">
    <location>
        <begin position="1084"/>
        <end position="1094"/>
    </location>
</feature>
<dbReference type="InterPro" id="IPR011993">
    <property type="entry name" value="PH-like_dom_sf"/>
</dbReference>
<dbReference type="OrthoDB" id="430364at2759"/>
<reference evidence="5 6" key="1">
    <citation type="journal article" date="2015" name="Genome Announc.">
        <title>Draft Genome Sequence and Gene Annotation of the Entomopathogenic Fungus Verticillium hemipterigenum.</title>
        <authorList>
            <person name="Horn F."/>
            <person name="Habel A."/>
            <person name="Scharf D.H."/>
            <person name="Dworschak J."/>
            <person name="Brakhage A.A."/>
            <person name="Guthke R."/>
            <person name="Hertweck C."/>
            <person name="Linde J."/>
        </authorList>
    </citation>
    <scope>NUCLEOTIDE SEQUENCE [LARGE SCALE GENOMIC DNA]</scope>
</reference>
<feature type="domain" description="PH" evidence="3">
    <location>
        <begin position="669"/>
        <end position="798"/>
    </location>
</feature>
<dbReference type="CDD" id="cd00171">
    <property type="entry name" value="Sec7"/>
    <property type="match status" value="1"/>
</dbReference>
<feature type="compositionally biased region" description="Polar residues" evidence="2">
    <location>
        <begin position="950"/>
        <end position="966"/>
    </location>
</feature>
<dbReference type="SMART" id="SM00222">
    <property type="entry name" value="Sec7"/>
    <property type="match status" value="1"/>
</dbReference>
<organism evidence="5 6">
    <name type="scientific">[Torrubiella] hemipterigena</name>
    <dbReference type="NCBI Taxonomy" id="1531966"/>
    <lineage>
        <taxon>Eukaryota</taxon>
        <taxon>Fungi</taxon>
        <taxon>Dikarya</taxon>
        <taxon>Ascomycota</taxon>
        <taxon>Pezizomycotina</taxon>
        <taxon>Sordariomycetes</taxon>
        <taxon>Hypocreomycetidae</taxon>
        <taxon>Hypocreales</taxon>
        <taxon>Clavicipitaceae</taxon>
        <taxon>Clavicipitaceae incertae sedis</taxon>
        <taxon>'Torrubiella' clade</taxon>
    </lineage>
</organism>
<evidence type="ECO:0000259" key="4">
    <source>
        <dbReference type="PROSITE" id="PS50190"/>
    </source>
</evidence>
<feature type="compositionally biased region" description="Basic and acidic residues" evidence="2">
    <location>
        <begin position="1061"/>
        <end position="1072"/>
    </location>
</feature>
<dbReference type="InterPro" id="IPR000904">
    <property type="entry name" value="Sec7_dom"/>
</dbReference>
<feature type="compositionally biased region" description="Basic and acidic residues" evidence="2">
    <location>
        <begin position="1316"/>
        <end position="1326"/>
    </location>
</feature>
<dbReference type="STRING" id="1531966.A0A0A1TR99"/>
<dbReference type="GO" id="GO:0032012">
    <property type="term" value="P:regulation of ARF protein signal transduction"/>
    <property type="evidence" value="ECO:0007669"/>
    <property type="project" value="InterPro"/>
</dbReference>
<feature type="compositionally biased region" description="Polar residues" evidence="2">
    <location>
        <begin position="988"/>
        <end position="1003"/>
    </location>
</feature>
<feature type="region of interest" description="Disordered" evidence="2">
    <location>
        <begin position="950"/>
        <end position="1157"/>
    </location>
</feature>
<dbReference type="Gene3D" id="2.30.29.30">
    <property type="entry name" value="Pleckstrin-homology domain (PH domain)/Phosphotyrosine-binding domain (PTB)"/>
    <property type="match status" value="1"/>
</dbReference>
<dbReference type="InterPro" id="IPR023394">
    <property type="entry name" value="Sec7_C_sf"/>
</dbReference>
<gene>
    <name evidence="5" type="ORF">VHEMI10105</name>
</gene>
<dbReference type="InterPro" id="IPR001849">
    <property type="entry name" value="PH_domain"/>
</dbReference>
<dbReference type="Pfam" id="PF01369">
    <property type="entry name" value="Sec7"/>
    <property type="match status" value="1"/>
</dbReference>
<feature type="compositionally biased region" description="Low complexity" evidence="2">
    <location>
        <begin position="311"/>
        <end position="322"/>
    </location>
</feature>
<dbReference type="HOGENOM" id="CLU_004694_0_0_1"/>
<feature type="compositionally biased region" description="Low complexity" evidence="2">
    <location>
        <begin position="971"/>
        <end position="981"/>
    </location>
</feature>
<dbReference type="PANTHER" id="PTHR10663">
    <property type="entry name" value="GUANYL-NUCLEOTIDE EXCHANGE FACTOR"/>
    <property type="match status" value="1"/>
</dbReference>
<dbReference type="Gene3D" id="1.10.1000.11">
    <property type="entry name" value="Arf Nucleotide-binding Site Opener,domain 2"/>
    <property type="match status" value="1"/>
</dbReference>
<feature type="compositionally biased region" description="Polar residues" evidence="2">
    <location>
        <begin position="163"/>
        <end position="174"/>
    </location>
</feature>
<evidence type="ECO:0000256" key="2">
    <source>
        <dbReference type="SAM" id="MobiDB-lite"/>
    </source>
</evidence>
<dbReference type="SUPFAM" id="SSF48425">
    <property type="entry name" value="Sec7 domain"/>
    <property type="match status" value="1"/>
</dbReference>
<feature type="region of interest" description="Disordered" evidence="2">
    <location>
        <begin position="1181"/>
        <end position="1207"/>
    </location>
</feature>
<feature type="compositionally biased region" description="Basic and acidic residues" evidence="2">
    <location>
        <begin position="16"/>
        <end position="33"/>
    </location>
</feature>
<feature type="compositionally biased region" description="Low complexity" evidence="2">
    <location>
        <begin position="194"/>
        <end position="223"/>
    </location>
</feature>
<dbReference type="GO" id="GO:0005085">
    <property type="term" value="F:guanyl-nucleotide exchange factor activity"/>
    <property type="evidence" value="ECO:0007669"/>
    <property type="project" value="InterPro"/>
</dbReference>
<feature type="compositionally biased region" description="Polar residues" evidence="2">
    <location>
        <begin position="287"/>
        <end position="306"/>
    </location>
</feature>
<dbReference type="PANTHER" id="PTHR10663:SF405">
    <property type="entry name" value="ARF GUANINE NUCLEOTIDE EXCHANGE FACTOR SYT1"/>
    <property type="match status" value="1"/>
</dbReference>
<dbReference type="FunFam" id="1.10.1000.11:FF:000002">
    <property type="entry name" value="Cytohesin 1"/>
    <property type="match status" value="1"/>
</dbReference>
<feature type="coiled-coil region" evidence="1">
    <location>
        <begin position="861"/>
        <end position="895"/>
    </location>
</feature>
<feature type="compositionally biased region" description="Acidic residues" evidence="2">
    <location>
        <begin position="1289"/>
        <end position="1301"/>
    </location>
</feature>
<dbReference type="PROSITE" id="PS50003">
    <property type="entry name" value="PH_DOMAIN"/>
    <property type="match status" value="1"/>
</dbReference>
<feature type="compositionally biased region" description="Polar residues" evidence="2">
    <location>
        <begin position="1339"/>
        <end position="1348"/>
    </location>
</feature>
<keyword evidence="1" id="KW-0175">Coiled coil</keyword>
<dbReference type="PROSITE" id="PS50190">
    <property type="entry name" value="SEC7"/>
    <property type="match status" value="1"/>
</dbReference>
<feature type="compositionally biased region" description="Basic and acidic residues" evidence="2">
    <location>
        <begin position="151"/>
        <end position="162"/>
    </location>
</feature>
<dbReference type="Proteomes" id="UP000039046">
    <property type="component" value="Unassembled WGS sequence"/>
</dbReference>
<proteinExistence type="predicted"/>
<dbReference type="EMBL" id="CDHN01000007">
    <property type="protein sequence ID" value="CEJ94585.1"/>
    <property type="molecule type" value="Genomic_DNA"/>
</dbReference>
<evidence type="ECO:0000313" key="6">
    <source>
        <dbReference type="Proteomes" id="UP000039046"/>
    </source>
</evidence>
<evidence type="ECO:0000256" key="1">
    <source>
        <dbReference type="SAM" id="Coils"/>
    </source>
</evidence>
<evidence type="ECO:0000313" key="5">
    <source>
        <dbReference type="EMBL" id="CEJ94585.1"/>
    </source>
</evidence>
<keyword evidence="6" id="KW-1185">Reference proteome</keyword>
<feature type="region of interest" description="Disordered" evidence="2">
    <location>
        <begin position="1243"/>
        <end position="1371"/>
    </location>
</feature>
<sequence length="1371" mass="150489">MPFLRRRGNAASELNMRQHADAPDAKEPQDDMKTPTNVNHDQDQPDDPSRESEDSVPDRPSTPPVQQQTNRHKRFSVLRFRNASDSQLSLKAKQQAEKLPPIPQPPAIITTAPTNDLTGPRKASSRLNLGSRFRRSSDIHRPEPNPANGELSRKSLGDERIRTSFSTIGSSSPRNSRKEPAGSNASGFGPTRQSESSRSDLSSLDTTGLSSPSVTPKKTPSSSIFRLRRAKNTPEPFFPIGHLPQKGKLEPSSTSQSLVSKLSTRPASARSAAPTQTGTDNEFPKASASTAFNTVSGKSGHSSPTRVSMIRGRSSTLSSLGRDSTDDFLAPPTTRTSTSTGRKSFGDLLGISRLRQNSELTRQGTLTPATPGSIGSQNNSLQLARDTLVLPERQDEESAAKYLARLEDMAVMGAIAAALSKSNDQFFLNVLRSYMRKFSFFGDPMDMALRKLLMEAELPKETQQIDRFLQAFANRYHECNPGIYSSPDQAYFIAFSLLILHTDVFNKNNKYKMQKSDYIKNTRGEGIVEDVLECFYDNISYTPFIHVEDDIDISTDRKTNGKSKRKPILPGAANEAARRAAKEPIDPYMLIIDGNLDILRPNLKDAMYLDDPFNYLGTSSSLNMKDLQKTFFRTGVLQIVSARSRPDAFMSEKTATNPQEADPGIVDIKVTKVGLLWRKDAKKRKTRSPWQEWGAILTGAQLYFFRNTSWIKNLMHQYDNHIKAGHDGIPLIFNPPLEEFKPDALMSTNGAVALMDTTYKKHKNAFVYVKQGCLDEVLLADTEDELNDWMAKLNYAAAFRTTGVRMRGLVGGSYDGQGRRGLRRLDSSDASQMIQTPSGPVTIARSKIDRKMVEDIQSARRDIMREKIDECDTKVEECQRQLDEQLRNARHLQILAPVQPRSRDQLLLAAARMSAQLKWTRMEIWKEKCHRDILRQDLAEDAVPVGLPASASNSAVATDETPTNPTVPKIASPAPASPARGGPDRRLSTSTESSKGIKSPSCTTDEKEAVGDAEADQGGNADVEEEPDLPHDTVTTPKASKHQSKVATEDDERPASNSSNHLDEYDAKERALLRRSGVLEGSPTDKTSATNEASETGAGQDRDKGDRTKVRRSLHRTLRESAGHLSSHRSKRGKDGTSTTTDETTKESTLARGTGSFVVHGKKASVINLGTEISSMTRDDKLATWKQQHQAEAAPTSPNLSITGDEAFTSALETQIETAETKRRESQASASTATAMSFRELHRKYSSAQAARHVSAGGRLTVPSDGDSDIAISVTDDRRSSLPPIDNNSEGEETSDFDSDEGSVVIVKTAASDSSKNGDGDSGEEHSETDDEHDLPPRKNQSGDGTEQSSDEEVGEEVSTLAAPALRAVQV</sequence>
<feature type="compositionally biased region" description="Low complexity" evidence="2">
    <location>
        <begin position="252"/>
        <end position="275"/>
    </location>
</feature>
<feature type="domain" description="SEC7" evidence="4">
    <location>
        <begin position="350"/>
        <end position="542"/>
    </location>
</feature>
<feature type="region of interest" description="Disordered" evidence="2">
    <location>
        <begin position="359"/>
        <end position="378"/>
    </location>
</feature>
<feature type="compositionally biased region" description="Basic and acidic residues" evidence="2">
    <location>
        <begin position="40"/>
        <end position="57"/>
    </location>
</feature>
<feature type="region of interest" description="Disordered" evidence="2">
    <location>
        <begin position="1"/>
        <end position="346"/>
    </location>
</feature>
<name>A0A0A1TR99_9HYPO</name>
<feature type="compositionally biased region" description="Polar residues" evidence="2">
    <location>
        <begin position="1185"/>
        <end position="1202"/>
    </location>
</feature>
<accession>A0A0A1TR99</accession>
<evidence type="ECO:0000259" key="3">
    <source>
        <dbReference type="PROSITE" id="PS50003"/>
    </source>
</evidence>
<feature type="compositionally biased region" description="Low complexity" evidence="2">
    <location>
        <begin position="331"/>
        <end position="342"/>
    </location>
</feature>
<dbReference type="SUPFAM" id="SSF50729">
    <property type="entry name" value="PH domain-like"/>
    <property type="match status" value="1"/>
</dbReference>
<protein>
    <submittedName>
        <fullName evidence="5">Putative Guanine nucleotide exchange factor</fullName>
    </submittedName>
</protein>